<dbReference type="EMBL" id="JACHIV010000001">
    <property type="protein sequence ID" value="MBB5070725.1"/>
    <property type="molecule type" value="Genomic_DNA"/>
</dbReference>
<keyword evidence="3" id="KW-1185">Reference proteome</keyword>
<dbReference type="GO" id="GO:0055070">
    <property type="term" value="P:copper ion homeostasis"/>
    <property type="evidence" value="ECO:0007669"/>
    <property type="project" value="InterPro"/>
</dbReference>
<name>A0A840NL29_9PSEU</name>
<protein>
    <recommendedName>
        <fullName evidence="4">Copper transport outer membrane protein MctB</fullName>
    </recommendedName>
</protein>
<comment type="caution">
    <text evidence="2">The sequence shown here is derived from an EMBL/GenBank/DDBJ whole genome shotgun (WGS) entry which is preliminary data.</text>
</comment>
<dbReference type="InterPro" id="IPR021522">
    <property type="entry name" value="MctB"/>
</dbReference>
<evidence type="ECO:0008006" key="4">
    <source>
        <dbReference type="Google" id="ProtNLM"/>
    </source>
</evidence>
<accession>A0A840NL29</accession>
<organism evidence="2 3">
    <name type="scientific">Saccharopolyspora gloriosae</name>
    <dbReference type="NCBI Taxonomy" id="455344"/>
    <lineage>
        <taxon>Bacteria</taxon>
        <taxon>Bacillati</taxon>
        <taxon>Actinomycetota</taxon>
        <taxon>Actinomycetes</taxon>
        <taxon>Pseudonocardiales</taxon>
        <taxon>Pseudonocardiaceae</taxon>
        <taxon>Saccharopolyspora</taxon>
    </lineage>
</organism>
<dbReference type="AlphaFoldDB" id="A0A840NL29"/>
<dbReference type="GO" id="GO:0016020">
    <property type="term" value="C:membrane"/>
    <property type="evidence" value="ECO:0007669"/>
    <property type="project" value="InterPro"/>
</dbReference>
<evidence type="ECO:0000256" key="1">
    <source>
        <dbReference type="SAM" id="Coils"/>
    </source>
</evidence>
<evidence type="ECO:0000313" key="3">
    <source>
        <dbReference type="Proteomes" id="UP000580474"/>
    </source>
</evidence>
<reference evidence="2 3" key="1">
    <citation type="submission" date="2020-08" db="EMBL/GenBank/DDBJ databases">
        <title>Sequencing the genomes of 1000 actinobacteria strains.</title>
        <authorList>
            <person name="Klenk H.-P."/>
        </authorList>
    </citation>
    <scope>NUCLEOTIDE SEQUENCE [LARGE SCALE GENOMIC DNA]</scope>
    <source>
        <strain evidence="2 3">DSM 45582</strain>
    </source>
</reference>
<feature type="coiled-coil region" evidence="1">
    <location>
        <begin position="34"/>
        <end position="61"/>
    </location>
</feature>
<gene>
    <name evidence="2" type="ORF">BJ969_003813</name>
</gene>
<dbReference type="Proteomes" id="UP000580474">
    <property type="component" value="Unassembled WGS sequence"/>
</dbReference>
<keyword evidence="1" id="KW-0175">Coiled coil</keyword>
<proteinExistence type="predicted"/>
<dbReference type="Pfam" id="PF11382">
    <property type="entry name" value="MctB"/>
    <property type="match status" value="1"/>
</dbReference>
<dbReference type="RefSeq" id="WP_184480541.1">
    <property type="nucleotide sequence ID" value="NZ_JACHIV010000001.1"/>
</dbReference>
<evidence type="ECO:0000313" key="2">
    <source>
        <dbReference type="EMBL" id="MBB5070725.1"/>
    </source>
</evidence>
<sequence>MISLRHHVISLIAVLLALAVGIVLGSTSLSERLLSHVGQERDSLGRQVEELEADRAALRGELDGAHRFSAATAPLAVQGRLADRGVVLFSSWDVPEQDRAAMRGMVEASGAQVTGEVRLSETVADPDRSDQVRRLVTRLLPAGVQLPTATDVGTLTGGLLGPLTLVDQRTGAPQVSPEERAAAMSGLTEGGFATAVGDVRSAPLALVLTGQGRGGAGAADRAAFLARFAFQLDRSGGGAVLAGGRGSAAGDGPVGFARADTAVSSALSTVDNADTPQGEVAAVLALREQLDRRAGHYGTASSAEGMVPGTRD</sequence>